<dbReference type="PANTHER" id="PTHR48449">
    <property type="entry name" value="DUF1985 DOMAIN-CONTAINING PROTEIN"/>
    <property type="match status" value="1"/>
</dbReference>
<proteinExistence type="predicted"/>
<dbReference type="Pfam" id="PF09331">
    <property type="entry name" value="DUF1985"/>
    <property type="match status" value="1"/>
</dbReference>
<feature type="compositionally biased region" description="Polar residues" evidence="1">
    <location>
        <begin position="476"/>
        <end position="490"/>
    </location>
</feature>
<dbReference type="InterPro" id="IPR015410">
    <property type="entry name" value="DUF1985"/>
</dbReference>
<reference evidence="4" key="1">
    <citation type="journal article" date="2013" name="Nat. Genet.">
        <title>The Capsella rubella genome and the genomic consequences of rapid mating system evolution.</title>
        <authorList>
            <person name="Slotte T."/>
            <person name="Hazzouri K.M."/>
            <person name="Agren J.A."/>
            <person name="Koenig D."/>
            <person name="Maumus F."/>
            <person name="Guo Y.L."/>
            <person name="Steige K."/>
            <person name="Platts A.E."/>
            <person name="Escobar J.S."/>
            <person name="Newman L.K."/>
            <person name="Wang W."/>
            <person name="Mandakova T."/>
            <person name="Vello E."/>
            <person name="Smith L.M."/>
            <person name="Henz S.R."/>
            <person name="Steffen J."/>
            <person name="Takuno S."/>
            <person name="Brandvain Y."/>
            <person name="Coop G."/>
            <person name="Andolfatto P."/>
            <person name="Hu T.T."/>
            <person name="Blanchette M."/>
            <person name="Clark R.M."/>
            <person name="Quesneville H."/>
            <person name="Nordborg M."/>
            <person name="Gaut B.S."/>
            <person name="Lysak M.A."/>
            <person name="Jenkins J."/>
            <person name="Grimwood J."/>
            <person name="Chapman J."/>
            <person name="Prochnik S."/>
            <person name="Shu S."/>
            <person name="Rokhsar D."/>
            <person name="Schmutz J."/>
            <person name="Weigel D."/>
            <person name="Wright S.I."/>
        </authorList>
    </citation>
    <scope>NUCLEOTIDE SEQUENCE [LARGE SCALE GENOMIC DNA]</scope>
    <source>
        <strain evidence="4">cv. Monte Gargano</strain>
    </source>
</reference>
<keyword evidence="4" id="KW-1185">Reference proteome</keyword>
<evidence type="ECO:0000259" key="2">
    <source>
        <dbReference type="Pfam" id="PF09331"/>
    </source>
</evidence>
<gene>
    <name evidence="3" type="ORF">CARUB_v10028340mg</name>
</gene>
<protein>
    <recommendedName>
        <fullName evidence="2">DUF1985 domain-containing protein</fullName>
    </recommendedName>
</protein>
<dbReference type="Proteomes" id="UP000029121">
    <property type="component" value="Unassembled WGS sequence"/>
</dbReference>
<evidence type="ECO:0000256" key="1">
    <source>
        <dbReference type="SAM" id="MobiDB-lite"/>
    </source>
</evidence>
<feature type="domain" description="DUF1985" evidence="2">
    <location>
        <begin position="76"/>
        <end position="182"/>
    </location>
</feature>
<organism evidence="3 4">
    <name type="scientific">Capsella rubella</name>
    <dbReference type="NCBI Taxonomy" id="81985"/>
    <lineage>
        <taxon>Eukaryota</taxon>
        <taxon>Viridiplantae</taxon>
        <taxon>Streptophyta</taxon>
        <taxon>Embryophyta</taxon>
        <taxon>Tracheophyta</taxon>
        <taxon>Spermatophyta</taxon>
        <taxon>Magnoliopsida</taxon>
        <taxon>eudicotyledons</taxon>
        <taxon>Gunneridae</taxon>
        <taxon>Pentapetalae</taxon>
        <taxon>rosids</taxon>
        <taxon>malvids</taxon>
        <taxon>Brassicales</taxon>
        <taxon>Brassicaceae</taxon>
        <taxon>Camelineae</taxon>
        <taxon>Capsella</taxon>
    </lineage>
</organism>
<feature type="region of interest" description="Disordered" evidence="1">
    <location>
        <begin position="474"/>
        <end position="495"/>
    </location>
</feature>
<dbReference type="EMBL" id="KB870812">
    <property type="protein sequence ID" value="EOA14991.1"/>
    <property type="molecule type" value="Genomic_DNA"/>
</dbReference>
<sequence length="518" mass="58311">MSRSRITRFFKAATNATSSSAPPDGAGEWDSCLPPRIFATDRYPEFKKILESSLGSLFRFRISECHMSSKLVHALLYRQLQSKKKYEIWTVFGGYPLRFSLVEFGAVTGLSCAKFPEDYDPEYEPSPDSGDECFWDELIGPDRKTTLADVSRMFEDPSTNDPTKKLRLALLFIVDGVLIASSPTFPWGRESFLKTISTMRPDLKTLSQPLAKKPRLQSKQKSFRLQGFPLSLQLLAYRNISGLLDKIPGSADPRTFLDWHSVGIPKNNLALSDVLVLENSPMVSFLQSPLHVSLLTLVLNHVDTNFCSISGFLQLTVSPFIHIESQEEGWGEWDDEVKDKRICYMVSQIEQSHIFTKTEWPGGDTSLPLMSVSEKKDNVTHMKHVVPMRKQVSGKLRVNQNPANPNAESPCLSSDSNEKAFEVFSKFLRLRSNHIRHTSRLRKKPSIVSASSSDHKVKLDEGIVTSSSLPAEVNVRTPSPAQTKSPSNPLRSPGDLLLKGDHNWEQYMHNSPIEVRNK</sequence>
<dbReference type="AlphaFoldDB" id="R0F171"/>
<name>R0F171_9BRAS</name>
<dbReference type="eggNOG" id="ENOG502S6E9">
    <property type="taxonomic scope" value="Eukaryota"/>
</dbReference>
<evidence type="ECO:0000313" key="4">
    <source>
        <dbReference type="Proteomes" id="UP000029121"/>
    </source>
</evidence>
<accession>R0F171</accession>
<dbReference type="PANTHER" id="PTHR48449:SF1">
    <property type="entry name" value="DUF1985 DOMAIN-CONTAINING PROTEIN"/>
    <property type="match status" value="1"/>
</dbReference>
<feature type="non-terminal residue" evidence="3">
    <location>
        <position position="518"/>
    </location>
</feature>
<evidence type="ECO:0000313" key="3">
    <source>
        <dbReference type="EMBL" id="EOA14991.1"/>
    </source>
</evidence>